<evidence type="ECO:0000256" key="1">
    <source>
        <dbReference type="SAM" id="SignalP"/>
    </source>
</evidence>
<keyword evidence="3" id="KW-1185">Reference proteome</keyword>
<accession>A0A9P4JUL4</accession>
<proteinExistence type="predicted"/>
<dbReference type="Proteomes" id="UP000799536">
    <property type="component" value="Unassembled WGS sequence"/>
</dbReference>
<name>A0A9P4JUL4_9PLEO</name>
<feature type="signal peptide" evidence="1">
    <location>
        <begin position="1"/>
        <end position="24"/>
    </location>
</feature>
<evidence type="ECO:0000313" key="2">
    <source>
        <dbReference type="EMBL" id="KAF2206088.1"/>
    </source>
</evidence>
<organism evidence="2 3">
    <name type="scientific">Delitschia confertaspora ATCC 74209</name>
    <dbReference type="NCBI Taxonomy" id="1513339"/>
    <lineage>
        <taxon>Eukaryota</taxon>
        <taxon>Fungi</taxon>
        <taxon>Dikarya</taxon>
        <taxon>Ascomycota</taxon>
        <taxon>Pezizomycotina</taxon>
        <taxon>Dothideomycetes</taxon>
        <taxon>Pleosporomycetidae</taxon>
        <taxon>Pleosporales</taxon>
        <taxon>Delitschiaceae</taxon>
        <taxon>Delitschia</taxon>
    </lineage>
</organism>
<feature type="chain" id="PRO_5040351506" description="Secreted protein" evidence="1">
    <location>
        <begin position="25"/>
        <end position="74"/>
    </location>
</feature>
<dbReference type="AlphaFoldDB" id="A0A9P4JUL4"/>
<keyword evidence="1" id="KW-0732">Signal</keyword>
<evidence type="ECO:0008006" key="4">
    <source>
        <dbReference type="Google" id="ProtNLM"/>
    </source>
</evidence>
<reference evidence="2" key="1">
    <citation type="journal article" date="2020" name="Stud. Mycol.">
        <title>101 Dothideomycetes genomes: a test case for predicting lifestyles and emergence of pathogens.</title>
        <authorList>
            <person name="Haridas S."/>
            <person name="Albert R."/>
            <person name="Binder M."/>
            <person name="Bloem J."/>
            <person name="Labutti K."/>
            <person name="Salamov A."/>
            <person name="Andreopoulos B."/>
            <person name="Baker S."/>
            <person name="Barry K."/>
            <person name="Bills G."/>
            <person name="Bluhm B."/>
            <person name="Cannon C."/>
            <person name="Castanera R."/>
            <person name="Culley D."/>
            <person name="Daum C."/>
            <person name="Ezra D."/>
            <person name="Gonzalez J."/>
            <person name="Henrissat B."/>
            <person name="Kuo A."/>
            <person name="Liang C."/>
            <person name="Lipzen A."/>
            <person name="Lutzoni F."/>
            <person name="Magnuson J."/>
            <person name="Mondo S."/>
            <person name="Nolan M."/>
            <person name="Ohm R."/>
            <person name="Pangilinan J."/>
            <person name="Park H.-J."/>
            <person name="Ramirez L."/>
            <person name="Alfaro M."/>
            <person name="Sun H."/>
            <person name="Tritt A."/>
            <person name="Yoshinaga Y."/>
            <person name="Zwiers L.-H."/>
            <person name="Turgeon B."/>
            <person name="Goodwin S."/>
            <person name="Spatafora J."/>
            <person name="Crous P."/>
            <person name="Grigoriev I."/>
        </authorList>
    </citation>
    <scope>NUCLEOTIDE SEQUENCE</scope>
    <source>
        <strain evidence="2">ATCC 74209</strain>
    </source>
</reference>
<sequence>MGRPWLFGLVLSLASLCVIELTFPGIFDTFHTGEGARRASQPLARSRVQTSLCLDAREYFPRSKRPIHASVCLR</sequence>
<protein>
    <recommendedName>
        <fullName evidence="4">Secreted protein</fullName>
    </recommendedName>
</protein>
<comment type="caution">
    <text evidence="2">The sequence shown here is derived from an EMBL/GenBank/DDBJ whole genome shotgun (WGS) entry which is preliminary data.</text>
</comment>
<dbReference type="EMBL" id="ML993846">
    <property type="protein sequence ID" value="KAF2206088.1"/>
    <property type="molecule type" value="Genomic_DNA"/>
</dbReference>
<evidence type="ECO:0000313" key="3">
    <source>
        <dbReference type="Proteomes" id="UP000799536"/>
    </source>
</evidence>
<gene>
    <name evidence="2" type="ORF">GQ43DRAFT_436508</name>
</gene>